<feature type="transmembrane region" description="Helical" evidence="1">
    <location>
        <begin position="12"/>
        <end position="30"/>
    </location>
</feature>
<dbReference type="InterPro" id="IPR013106">
    <property type="entry name" value="Ig_V-set"/>
</dbReference>
<keyword evidence="1" id="KW-1133">Transmembrane helix</keyword>
<dbReference type="PROSITE" id="PS50835">
    <property type="entry name" value="IG_LIKE"/>
    <property type="match status" value="1"/>
</dbReference>
<keyword evidence="1" id="KW-0472">Membrane</keyword>
<evidence type="ECO:0000259" key="2">
    <source>
        <dbReference type="PROSITE" id="PS50835"/>
    </source>
</evidence>
<feature type="non-terminal residue" evidence="3">
    <location>
        <position position="129"/>
    </location>
</feature>
<dbReference type="EMBL" id="GECZ01018733">
    <property type="protein sequence ID" value="JAS51036.1"/>
    <property type="molecule type" value="Transcribed_RNA"/>
</dbReference>
<sequence length="129" mass="14638">VLSNLRKMSVKNPTIAITILYLLFSFKIYCYHNSAGVKQRDMKGLVGETIQLPCSVNTETCGDLHSIKWYRGSSRIYVFSEMAGIARAEGDYSERAELQYTPNSTVSHLRVKELEVADEAVYKCEITYL</sequence>
<feature type="domain" description="Ig-like" evidence="2">
    <location>
        <begin position="13"/>
        <end position="129"/>
    </location>
</feature>
<reference evidence="3" key="1">
    <citation type="submission" date="2015-11" db="EMBL/GenBank/DDBJ databases">
        <title>De novo transcriptome assembly of four potential Pierce s Disease insect vectors from Arizona vineyards.</title>
        <authorList>
            <person name="Tassone E.E."/>
        </authorList>
    </citation>
    <scope>NUCLEOTIDE SEQUENCE</scope>
</reference>
<dbReference type="Pfam" id="PF07686">
    <property type="entry name" value="V-set"/>
    <property type="match status" value="1"/>
</dbReference>
<protein>
    <recommendedName>
        <fullName evidence="2">Ig-like domain-containing protein</fullName>
    </recommendedName>
</protein>
<dbReference type="InterPro" id="IPR036179">
    <property type="entry name" value="Ig-like_dom_sf"/>
</dbReference>
<dbReference type="Gene3D" id="2.60.40.10">
    <property type="entry name" value="Immunoglobulins"/>
    <property type="match status" value="1"/>
</dbReference>
<dbReference type="InterPro" id="IPR007110">
    <property type="entry name" value="Ig-like_dom"/>
</dbReference>
<evidence type="ECO:0000313" key="3">
    <source>
        <dbReference type="EMBL" id="JAS51036.1"/>
    </source>
</evidence>
<accession>A0A1B6FLF4</accession>
<gene>
    <name evidence="3" type="ORF">g.40009</name>
</gene>
<keyword evidence="1" id="KW-0812">Transmembrane</keyword>
<name>A0A1B6FLF4_9HEMI</name>
<organism evidence="3">
    <name type="scientific">Cuerna arida</name>
    <dbReference type="NCBI Taxonomy" id="1464854"/>
    <lineage>
        <taxon>Eukaryota</taxon>
        <taxon>Metazoa</taxon>
        <taxon>Ecdysozoa</taxon>
        <taxon>Arthropoda</taxon>
        <taxon>Hexapoda</taxon>
        <taxon>Insecta</taxon>
        <taxon>Pterygota</taxon>
        <taxon>Neoptera</taxon>
        <taxon>Paraneoptera</taxon>
        <taxon>Hemiptera</taxon>
        <taxon>Auchenorrhyncha</taxon>
        <taxon>Membracoidea</taxon>
        <taxon>Cicadellidae</taxon>
        <taxon>Cicadellinae</taxon>
        <taxon>Proconiini</taxon>
        <taxon>Cuerna</taxon>
    </lineage>
</organism>
<dbReference type="InterPro" id="IPR013783">
    <property type="entry name" value="Ig-like_fold"/>
</dbReference>
<feature type="non-terminal residue" evidence="3">
    <location>
        <position position="1"/>
    </location>
</feature>
<evidence type="ECO:0000256" key="1">
    <source>
        <dbReference type="SAM" id="Phobius"/>
    </source>
</evidence>
<proteinExistence type="predicted"/>
<dbReference type="SUPFAM" id="SSF48726">
    <property type="entry name" value="Immunoglobulin"/>
    <property type="match status" value="1"/>
</dbReference>
<dbReference type="AlphaFoldDB" id="A0A1B6FLF4"/>